<dbReference type="EMBL" id="JAPZBQ010000003">
    <property type="protein sequence ID" value="KAJ5338608.1"/>
    <property type="molecule type" value="Genomic_DNA"/>
</dbReference>
<dbReference type="GO" id="GO:0070059">
    <property type="term" value="P:intrinsic apoptotic signaling pathway in response to endoplasmic reticulum stress"/>
    <property type="evidence" value="ECO:0007669"/>
    <property type="project" value="TreeGrafter"/>
</dbReference>
<dbReference type="GO" id="GO:0036498">
    <property type="term" value="P:IRE1-mediated unfolded protein response"/>
    <property type="evidence" value="ECO:0007669"/>
    <property type="project" value="TreeGrafter"/>
</dbReference>
<feature type="domain" description="Protein kinase" evidence="1">
    <location>
        <begin position="18"/>
        <end position="265"/>
    </location>
</feature>
<reference evidence="2" key="2">
    <citation type="journal article" date="2023" name="IMA Fungus">
        <title>Comparative genomic study of the Penicillium genus elucidates a diverse pangenome and 15 lateral gene transfer events.</title>
        <authorList>
            <person name="Petersen C."/>
            <person name="Sorensen T."/>
            <person name="Nielsen M.R."/>
            <person name="Sondergaard T.E."/>
            <person name="Sorensen J.L."/>
            <person name="Fitzpatrick D.A."/>
            <person name="Frisvad J.C."/>
            <person name="Nielsen K.L."/>
        </authorList>
    </citation>
    <scope>NUCLEOTIDE SEQUENCE</scope>
    <source>
        <strain evidence="2">IBT 35673</strain>
    </source>
</reference>
<dbReference type="GO" id="GO:0051082">
    <property type="term" value="F:unfolded protein binding"/>
    <property type="evidence" value="ECO:0007669"/>
    <property type="project" value="TreeGrafter"/>
</dbReference>
<name>A0A9W9QIJ0_PENBR</name>
<dbReference type="InterPro" id="IPR045133">
    <property type="entry name" value="IRE1/2-like"/>
</dbReference>
<evidence type="ECO:0000313" key="3">
    <source>
        <dbReference type="Proteomes" id="UP001147695"/>
    </source>
</evidence>
<evidence type="ECO:0000259" key="1">
    <source>
        <dbReference type="PROSITE" id="PS50011"/>
    </source>
</evidence>
<dbReference type="GO" id="GO:0005524">
    <property type="term" value="F:ATP binding"/>
    <property type="evidence" value="ECO:0007669"/>
    <property type="project" value="InterPro"/>
</dbReference>
<organism evidence="2 3">
    <name type="scientific">Penicillium brevicompactum</name>
    <dbReference type="NCBI Taxonomy" id="5074"/>
    <lineage>
        <taxon>Eukaryota</taxon>
        <taxon>Fungi</taxon>
        <taxon>Dikarya</taxon>
        <taxon>Ascomycota</taxon>
        <taxon>Pezizomycotina</taxon>
        <taxon>Eurotiomycetes</taxon>
        <taxon>Eurotiomycetidae</taxon>
        <taxon>Eurotiales</taxon>
        <taxon>Aspergillaceae</taxon>
        <taxon>Penicillium</taxon>
    </lineage>
</organism>
<gene>
    <name evidence="2" type="ORF">N7452_005336</name>
</gene>
<dbReference type="Proteomes" id="UP001147695">
    <property type="component" value="Unassembled WGS sequence"/>
</dbReference>
<dbReference type="InterPro" id="IPR000719">
    <property type="entry name" value="Prot_kinase_dom"/>
</dbReference>
<evidence type="ECO:0000313" key="2">
    <source>
        <dbReference type="EMBL" id="KAJ5338608.1"/>
    </source>
</evidence>
<comment type="caution">
    <text evidence="2">The sequence shown here is derived from an EMBL/GenBank/DDBJ whole genome shotgun (WGS) entry which is preliminary data.</text>
</comment>
<dbReference type="PANTHER" id="PTHR13954">
    <property type="entry name" value="IRE1-RELATED"/>
    <property type="match status" value="1"/>
</dbReference>
<dbReference type="Pfam" id="PF00069">
    <property type="entry name" value="Pkinase"/>
    <property type="match status" value="1"/>
</dbReference>
<sequence>MAPQITKWDDLDFVQEDNDSASEIARTSFGLVVNEIIYYGQLGAPRSEISLEQLNAALMPIPSTIYPTWPMSESNLRLAPDDLAENFYIKRPKLETYNWLVNHGQGLETQLFKSLVAEAQVLEELSQHPHPNLIHYYGCRAARGHFTGVVLEKHPRDLQTHIDEGHKVLDKTAFMGALESAIQHLHDLGFAHNDLCPANVLVSETGTPVLIDFEGCQKLGTLLQYIRGTEGWIGGEIKDHHTSDTVHDTFALGKIRAWLESVKGY</sequence>
<dbReference type="PANTHER" id="PTHR13954:SF6">
    <property type="entry name" value="NON-SPECIFIC SERINE_THREONINE PROTEIN KINASE"/>
    <property type="match status" value="1"/>
</dbReference>
<dbReference type="AlphaFoldDB" id="A0A9W9QIJ0"/>
<accession>A0A9W9QIJ0</accession>
<protein>
    <recommendedName>
        <fullName evidence="1">Protein kinase domain-containing protein</fullName>
    </recommendedName>
</protein>
<dbReference type="GO" id="GO:1990604">
    <property type="term" value="C:IRE1-TRAF2-ASK1 complex"/>
    <property type="evidence" value="ECO:0007669"/>
    <property type="project" value="TreeGrafter"/>
</dbReference>
<dbReference type="GO" id="GO:0004674">
    <property type="term" value="F:protein serine/threonine kinase activity"/>
    <property type="evidence" value="ECO:0007669"/>
    <property type="project" value="InterPro"/>
</dbReference>
<dbReference type="GO" id="GO:0004521">
    <property type="term" value="F:RNA endonuclease activity"/>
    <property type="evidence" value="ECO:0007669"/>
    <property type="project" value="InterPro"/>
</dbReference>
<dbReference type="InterPro" id="IPR011009">
    <property type="entry name" value="Kinase-like_dom_sf"/>
</dbReference>
<dbReference type="Gene3D" id="1.10.510.10">
    <property type="entry name" value="Transferase(Phosphotransferase) domain 1"/>
    <property type="match status" value="1"/>
</dbReference>
<proteinExistence type="predicted"/>
<dbReference type="PROSITE" id="PS50011">
    <property type="entry name" value="PROTEIN_KINASE_DOM"/>
    <property type="match status" value="1"/>
</dbReference>
<dbReference type="SUPFAM" id="SSF56112">
    <property type="entry name" value="Protein kinase-like (PK-like)"/>
    <property type="match status" value="1"/>
</dbReference>
<reference evidence="2" key="1">
    <citation type="submission" date="2022-12" db="EMBL/GenBank/DDBJ databases">
        <authorList>
            <person name="Petersen C."/>
        </authorList>
    </citation>
    <scope>NUCLEOTIDE SEQUENCE</scope>
    <source>
        <strain evidence="2">IBT 35673</strain>
    </source>
</reference>